<dbReference type="Pfam" id="PF05548">
    <property type="entry name" value="Peptidase_M11"/>
    <property type="match status" value="1"/>
</dbReference>
<reference evidence="3" key="1">
    <citation type="journal article" date="2020" name="bioRxiv">
        <title>Comparative genomics of Chlamydomonas.</title>
        <authorList>
            <person name="Craig R.J."/>
            <person name="Hasan A.R."/>
            <person name="Ness R.W."/>
            <person name="Keightley P.D."/>
        </authorList>
    </citation>
    <scope>NUCLEOTIDE SEQUENCE</scope>
    <source>
        <strain evidence="3">CCAP 11/173</strain>
    </source>
</reference>
<gene>
    <name evidence="3" type="ORF">HYH02_008621</name>
</gene>
<comment type="caution">
    <text evidence="3">The sequence shown here is derived from an EMBL/GenBank/DDBJ whole genome shotgun (WGS) entry which is preliminary data.</text>
</comment>
<feature type="compositionally biased region" description="Pro residues" evidence="1">
    <location>
        <begin position="117"/>
        <end position="138"/>
    </location>
</feature>
<dbReference type="EMBL" id="JAEHOD010000027">
    <property type="protein sequence ID" value="KAG2445153.1"/>
    <property type="molecule type" value="Genomic_DNA"/>
</dbReference>
<evidence type="ECO:0000313" key="3">
    <source>
        <dbReference type="EMBL" id="KAG2445153.1"/>
    </source>
</evidence>
<evidence type="ECO:0000313" key="4">
    <source>
        <dbReference type="Proteomes" id="UP000613740"/>
    </source>
</evidence>
<dbReference type="OrthoDB" id="535883at2759"/>
<feature type="compositionally biased region" description="Pro residues" evidence="1">
    <location>
        <begin position="74"/>
        <end position="96"/>
    </location>
</feature>
<feature type="region of interest" description="Disordered" evidence="1">
    <location>
        <begin position="69"/>
        <end position="140"/>
    </location>
</feature>
<dbReference type="AlphaFoldDB" id="A0A835WD47"/>
<keyword evidence="4" id="KW-1185">Reference proteome</keyword>
<dbReference type="Proteomes" id="UP000613740">
    <property type="component" value="Unassembled WGS sequence"/>
</dbReference>
<protein>
    <recommendedName>
        <fullName evidence="2">Peptidase M11 gametolysin domain-containing protein</fullName>
    </recommendedName>
</protein>
<organism evidence="3 4">
    <name type="scientific">Chlamydomonas schloesseri</name>
    <dbReference type="NCBI Taxonomy" id="2026947"/>
    <lineage>
        <taxon>Eukaryota</taxon>
        <taxon>Viridiplantae</taxon>
        <taxon>Chlorophyta</taxon>
        <taxon>core chlorophytes</taxon>
        <taxon>Chlorophyceae</taxon>
        <taxon>CS clade</taxon>
        <taxon>Chlamydomonadales</taxon>
        <taxon>Chlamydomonadaceae</taxon>
        <taxon>Chlamydomonas</taxon>
    </lineage>
</organism>
<evidence type="ECO:0000259" key="2">
    <source>
        <dbReference type="Pfam" id="PF05548"/>
    </source>
</evidence>
<sequence>MTRATLWSLDLSLVDDPAFFTGEEVAVHGLCDLVSYVVRVDSYVAKTYSPATDPAGHGWTGALQGMSVAVESPASPPPPSLPQPAPPPPAQSPRPQPSVVLPGEDGGDDGVAALSPRAPPPSPSARSPPMPPPPPPEPTRFTMLAVAVSLCGLQPAVRPDTLKGLLLGPARTTLQSYAVAISSGRAYLDPADVTVAPGVVDIPCSGFSSGGPWASSSCRPLDQQGWAEYVVAAVAARWGLAQGRYQRVVLALPPGNPCGPVSWASQSCAPEFFGWPLSRCYVLWTATGTFWPYWNIMHEMLHNTGLFHSIRANSSDPYGDSSCIMGSGYNTCLNVAQMQRLGWAEPLAALDEPALPPNTWRRFTLPALSTALANHIRISPGWLAPAALSNPNLGALYVSYRVRAAAGCDGGLDDRHHGLVQLHAYVDTLPLTSPWRGNVTVLMATVGPGQLWPPAADRSLPPGPSVSNLHLALRVVSRTPLTDAVPRVTLELCRYTLITECV</sequence>
<proteinExistence type="predicted"/>
<feature type="domain" description="Peptidase M11 gametolysin" evidence="2">
    <location>
        <begin position="144"/>
        <end position="429"/>
    </location>
</feature>
<dbReference type="InterPro" id="IPR008752">
    <property type="entry name" value="Peptidase_M11"/>
</dbReference>
<evidence type="ECO:0000256" key="1">
    <source>
        <dbReference type="SAM" id="MobiDB-lite"/>
    </source>
</evidence>
<accession>A0A835WD47</accession>
<name>A0A835WD47_9CHLO</name>